<dbReference type="EMBL" id="AJAU01000018">
    <property type="protein sequence ID" value="EOL45216.1"/>
    <property type="molecule type" value="Genomic_DNA"/>
</dbReference>
<reference evidence="4 5" key="1">
    <citation type="submission" date="2013-02" db="EMBL/GenBank/DDBJ databases">
        <title>The Genome Sequence of Enterococcus caccae BAA-1240.</title>
        <authorList>
            <consortium name="The Broad Institute Genome Sequencing Platform"/>
            <consortium name="The Broad Institute Genome Sequencing Center for Infectious Disease"/>
            <person name="Earl A.M."/>
            <person name="Gilmore M.S."/>
            <person name="Lebreton F."/>
            <person name="Walker B."/>
            <person name="Young S.K."/>
            <person name="Zeng Q."/>
            <person name="Gargeya S."/>
            <person name="Fitzgerald M."/>
            <person name="Haas B."/>
            <person name="Abouelleil A."/>
            <person name="Alvarado L."/>
            <person name="Arachchi H.M."/>
            <person name="Berlin A.M."/>
            <person name="Chapman S.B."/>
            <person name="Dewar J."/>
            <person name="Goldberg J."/>
            <person name="Griggs A."/>
            <person name="Gujja S."/>
            <person name="Hansen M."/>
            <person name="Howarth C."/>
            <person name="Imamovic A."/>
            <person name="Larimer J."/>
            <person name="McCowan C."/>
            <person name="Murphy C."/>
            <person name="Neiman D."/>
            <person name="Pearson M."/>
            <person name="Priest M."/>
            <person name="Roberts A."/>
            <person name="Saif S."/>
            <person name="Shea T."/>
            <person name="Sisk P."/>
            <person name="Sykes S."/>
            <person name="Wortman J."/>
            <person name="Nusbaum C."/>
            <person name="Birren B."/>
        </authorList>
    </citation>
    <scope>NUCLEOTIDE SEQUENCE [LARGE SCALE GENOMIC DNA]</scope>
    <source>
        <strain evidence="4 5">ATCC BAA-1240</strain>
    </source>
</reference>
<organism evidence="4 5">
    <name type="scientific">Enterococcus caccae ATCC BAA-1240</name>
    <dbReference type="NCBI Taxonomy" id="1158612"/>
    <lineage>
        <taxon>Bacteria</taxon>
        <taxon>Bacillati</taxon>
        <taxon>Bacillota</taxon>
        <taxon>Bacilli</taxon>
        <taxon>Lactobacillales</taxon>
        <taxon>Enterococcaceae</taxon>
        <taxon>Enterococcus</taxon>
    </lineage>
</organism>
<keyword evidence="3" id="KW-0732">Signal</keyword>
<feature type="transmembrane region" description="Helical" evidence="2">
    <location>
        <begin position="79"/>
        <end position="97"/>
    </location>
</feature>
<comment type="caution">
    <text evidence="4">The sequence shown here is derived from an EMBL/GenBank/DDBJ whole genome shotgun (WGS) entry which is preliminary data.</text>
</comment>
<evidence type="ECO:0000313" key="5">
    <source>
        <dbReference type="Proteomes" id="UP000013840"/>
    </source>
</evidence>
<name>R3WBB3_9ENTE</name>
<keyword evidence="2" id="KW-0812">Transmembrane</keyword>
<keyword evidence="2" id="KW-0472">Membrane</keyword>
<feature type="signal peptide" evidence="3">
    <location>
        <begin position="1"/>
        <end position="27"/>
    </location>
</feature>
<gene>
    <name evidence="4" type="ORF">UC7_02022</name>
</gene>
<dbReference type="Proteomes" id="UP000013840">
    <property type="component" value="Unassembled WGS sequence"/>
</dbReference>
<evidence type="ECO:0000256" key="1">
    <source>
        <dbReference type="SAM" id="MobiDB-lite"/>
    </source>
</evidence>
<keyword evidence="2" id="KW-1133">Transmembrane helix</keyword>
<dbReference type="STRING" id="317735.RU98_GL002829"/>
<sequence length="113" mass="12836">MNTRMKWVGLIFILLLTISDASSVVQADEGNQGTSKAGIKFGDSLPPKESQAKSENEITTQQENINKEDLPMTNEKKETYLFILGLCLLILFISINIRKIFERKRKSDMVEKN</sequence>
<accession>R3WBB3</accession>
<dbReference type="RefSeq" id="WP_010772131.1">
    <property type="nucleotide sequence ID" value="NZ_KB946334.1"/>
</dbReference>
<evidence type="ECO:0000313" key="4">
    <source>
        <dbReference type="EMBL" id="EOL45216.1"/>
    </source>
</evidence>
<dbReference type="NCBIfam" id="TIGR01167">
    <property type="entry name" value="LPXTG_anchor"/>
    <property type="match status" value="1"/>
</dbReference>
<feature type="region of interest" description="Disordered" evidence="1">
    <location>
        <begin position="27"/>
        <end position="70"/>
    </location>
</feature>
<feature type="chain" id="PRO_5004370060" evidence="3">
    <location>
        <begin position="28"/>
        <end position="113"/>
    </location>
</feature>
<keyword evidence="5" id="KW-1185">Reference proteome</keyword>
<dbReference type="AlphaFoldDB" id="R3WBB3"/>
<evidence type="ECO:0000256" key="3">
    <source>
        <dbReference type="SAM" id="SignalP"/>
    </source>
</evidence>
<evidence type="ECO:0000256" key="2">
    <source>
        <dbReference type="SAM" id="Phobius"/>
    </source>
</evidence>
<dbReference type="PATRIC" id="fig|1158612.3.peg.1999"/>
<proteinExistence type="predicted"/>
<protein>
    <submittedName>
        <fullName evidence="4">LPXTG-domain-containing protein cell wall anchor domain</fullName>
    </submittedName>
</protein>